<organism evidence="5 6">
    <name type="scientific">Drosophila yakuba</name>
    <name type="common">Fruit fly</name>
    <dbReference type="NCBI Taxonomy" id="7245"/>
    <lineage>
        <taxon>Eukaryota</taxon>
        <taxon>Metazoa</taxon>
        <taxon>Ecdysozoa</taxon>
        <taxon>Arthropoda</taxon>
        <taxon>Hexapoda</taxon>
        <taxon>Insecta</taxon>
        <taxon>Pterygota</taxon>
        <taxon>Neoptera</taxon>
        <taxon>Endopterygota</taxon>
        <taxon>Diptera</taxon>
        <taxon>Brachycera</taxon>
        <taxon>Muscomorpha</taxon>
        <taxon>Ephydroidea</taxon>
        <taxon>Drosophilidae</taxon>
        <taxon>Drosophila</taxon>
        <taxon>Sophophora</taxon>
    </lineage>
</organism>
<dbReference type="InterPro" id="IPR010562">
    <property type="entry name" value="Haemolymph_juvenile_hormone-bd"/>
</dbReference>
<keyword evidence="2" id="KW-0090">Biological rhythms</keyword>
<dbReference type="HOGENOM" id="CLU_069908_0_2_1"/>
<dbReference type="SMART" id="SM00700">
    <property type="entry name" value="JHBP"/>
    <property type="match status" value="1"/>
</dbReference>
<comment type="similarity">
    <text evidence="3">Belongs to the TO family.</text>
</comment>
<dbReference type="Proteomes" id="UP000002282">
    <property type="component" value="Chromosome X"/>
</dbReference>
<protein>
    <recommendedName>
        <fullName evidence="7">Circadian clock-controlled protein</fullName>
    </recommendedName>
</protein>
<dbReference type="EMBL" id="CM000162">
    <property type="protein sequence ID" value="EDX01343.1"/>
    <property type="molecule type" value="Genomic_DNA"/>
</dbReference>
<gene>
    <name evidence="5" type="primary">Dyak\GE16930</name>
    <name evidence="5" type="synonym">Dyak\CG2650</name>
    <name evidence="5" type="synonym">dyak_GLEANR_18305</name>
    <name evidence="5" type="synonym">GE16930</name>
    <name evidence="5" type="ORF">Dyak_GE16930</name>
</gene>
<reference evidence="5 6" key="2">
    <citation type="journal article" date="2007" name="PLoS Biol.">
        <title>Principles of genome evolution in the Drosophila melanogaster species group.</title>
        <authorList>
            <person name="Ranz J.M."/>
            <person name="Maurin D."/>
            <person name="Chan Y.S."/>
            <person name="von Grotthuss M."/>
            <person name="Hillier L.W."/>
            <person name="Roote J."/>
            <person name="Ashburner M."/>
            <person name="Bergman C.M."/>
        </authorList>
    </citation>
    <scope>NUCLEOTIDE SEQUENCE [LARGE SCALE GENOMIC DNA]</scope>
    <source>
        <strain evidence="6">Tai18E2 / Tucson 14021-0261.01</strain>
    </source>
</reference>
<evidence type="ECO:0000256" key="4">
    <source>
        <dbReference type="SAM" id="SignalP"/>
    </source>
</evidence>
<dbReference type="OrthoDB" id="8118208at2759"/>
<dbReference type="GO" id="GO:0007623">
    <property type="term" value="P:circadian rhythm"/>
    <property type="evidence" value="ECO:0007669"/>
    <property type="project" value="EnsemblMetazoa"/>
</dbReference>
<keyword evidence="1 4" id="KW-0732">Signal</keyword>
<keyword evidence="6" id="KW-1185">Reference proteome</keyword>
<dbReference type="PANTHER" id="PTHR11008:SF32">
    <property type="entry name" value="CIRCADIAN CLOCK-CONTROLLED PROTEIN DAYWAKE-RELATED"/>
    <property type="match status" value="1"/>
</dbReference>
<dbReference type="Gene3D" id="3.15.10.30">
    <property type="entry name" value="Haemolymph juvenile hormone binding protein"/>
    <property type="match status" value="1"/>
</dbReference>
<sequence length="260" mass="29296">MQLTSASVCLLWMGLLSWVSHRIDASQGFPSPLKRCKLQEESCLVAQAQTFFQAFQKGIPERQVAALEPIDLGTMRIESGGHSESLKFKLVMSDAKLYNLANSVVVKSLKGFTKDLTKPLKLTLLMDTPELEVRAKYDVDGKLLILPIVSKGDLTIRMNEVQTKSRITAEPVKRSDGHSYLNITDYKTITKIKGGHFDLSNLFDDNKELRESTLKVLNQEWNTLALDVQPKINEACSKAFRAILQSLWANIPYDEFFKAE</sequence>
<accession>B4Q0X6</accession>
<dbReference type="PhylomeDB" id="B4Q0X6"/>
<dbReference type="AlphaFoldDB" id="B4Q0X6"/>
<dbReference type="OMA" id="HTYLNIT"/>
<dbReference type="InterPro" id="IPR038606">
    <property type="entry name" value="To_sf"/>
</dbReference>
<evidence type="ECO:0000313" key="6">
    <source>
        <dbReference type="Proteomes" id="UP000002282"/>
    </source>
</evidence>
<feature type="chain" id="PRO_5002819296" description="Circadian clock-controlled protein" evidence="4">
    <location>
        <begin position="26"/>
        <end position="260"/>
    </location>
</feature>
<dbReference type="GO" id="GO:0005615">
    <property type="term" value="C:extracellular space"/>
    <property type="evidence" value="ECO:0007669"/>
    <property type="project" value="TreeGrafter"/>
</dbReference>
<dbReference type="KEGG" id="dya:Dyak_GE16930"/>
<evidence type="ECO:0000256" key="2">
    <source>
        <dbReference type="ARBA" id="ARBA00023108"/>
    </source>
</evidence>
<feature type="signal peptide" evidence="4">
    <location>
        <begin position="1"/>
        <end position="25"/>
    </location>
</feature>
<dbReference type="PANTHER" id="PTHR11008">
    <property type="entry name" value="PROTEIN TAKEOUT-LIKE PROTEIN"/>
    <property type="match status" value="1"/>
</dbReference>
<dbReference type="SMR" id="B4Q0X6"/>
<proteinExistence type="inferred from homology"/>
<evidence type="ECO:0000256" key="3">
    <source>
        <dbReference type="ARBA" id="ARBA00060902"/>
    </source>
</evidence>
<dbReference type="GO" id="GO:0010841">
    <property type="term" value="P:positive regulation of circadian sleep/wake cycle, wakefulness"/>
    <property type="evidence" value="ECO:0007669"/>
    <property type="project" value="EnsemblMetazoa"/>
</dbReference>
<name>B4Q0X6_DROYA</name>
<dbReference type="FunFam" id="3.15.10.30:FF:000001">
    <property type="entry name" value="Takeout-like protein 1"/>
    <property type="match status" value="1"/>
</dbReference>
<evidence type="ECO:0000256" key="1">
    <source>
        <dbReference type="ARBA" id="ARBA00022729"/>
    </source>
</evidence>
<dbReference type="Pfam" id="PF06585">
    <property type="entry name" value="JHBP"/>
    <property type="match status" value="1"/>
</dbReference>
<reference evidence="5 6" key="1">
    <citation type="journal article" date="2007" name="Nature">
        <title>Evolution of genes and genomes on the Drosophila phylogeny.</title>
        <authorList>
            <consortium name="Drosophila 12 Genomes Consortium"/>
            <person name="Clark A.G."/>
            <person name="Eisen M.B."/>
            <person name="Smith D.R."/>
            <person name="Bergman C.M."/>
            <person name="Oliver B."/>
            <person name="Markow T.A."/>
            <person name="Kaufman T.C."/>
            <person name="Kellis M."/>
            <person name="Gelbart W."/>
            <person name="Iyer V.N."/>
            <person name="Pollard D.A."/>
            <person name="Sackton T.B."/>
            <person name="Larracuente A.M."/>
            <person name="Singh N.D."/>
            <person name="Abad J.P."/>
            <person name="Abt D.N."/>
            <person name="Adryan B."/>
            <person name="Aguade M."/>
            <person name="Akashi H."/>
            <person name="Anderson W.W."/>
            <person name="Aquadro C.F."/>
            <person name="Ardell D.H."/>
            <person name="Arguello R."/>
            <person name="Artieri C.G."/>
            <person name="Barbash D.A."/>
            <person name="Barker D."/>
            <person name="Barsanti P."/>
            <person name="Batterham P."/>
            <person name="Batzoglou S."/>
            <person name="Begun D."/>
            <person name="Bhutkar A."/>
            <person name="Blanco E."/>
            <person name="Bosak S.A."/>
            <person name="Bradley R.K."/>
            <person name="Brand A.D."/>
            <person name="Brent M.R."/>
            <person name="Brooks A.N."/>
            <person name="Brown R.H."/>
            <person name="Butlin R.K."/>
            <person name="Caggese C."/>
            <person name="Calvi B.R."/>
            <person name="Bernardo de Carvalho A."/>
            <person name="Caspi A."/>
            <person name="Castrezana S."/>
            <person name="Celniker S.E."/>
            <person name="Chang J.L."/>
            <person name="Chapple C."/>
            <person name="Chatterji S."/>
            <person name="Chinwalla A."/>
            <person name="Civetta A."/>
            <person name="Clifton S.W."/>
            <person name="Comeron J.M."/>
            <person name="Costello J.C."/>
            <person name="Coyne J.A."/>
            <person name="Daub J."/>
            <person name="David R.G."/>
            <person name="Delcher A.L."/>
            <person name="Delehaunty K."/>
            <person name="Do C.B."/>
            <person name="Ebling H."/>
            <person name="Edwards K."/>
            <person name="Eickbush T."/>
            <person name="Evans J.D."/>
            <person name="Filipski A."/>
            <person name="Findeiss S."/>
            <person name="Freyhult E."/>
            <person name="Fulton L."/>
            <person name="Fulton R."/>
            <person name="Garcia A.C."/>
            <person name="Gardiner A."/>
            <person name="Garfield D.A."/>
            <person name="Garvin B.E."/>
            <person name="Gibson G."/>
            <person name="Gilbert D."/>
            <person name="Gnerre S."/>
            <person name="Godfrey J."/>
            <person name="Good R."/>
            <person name="Gotea V."/>
            <person name="Gravely B."/>
            <person name="Greenberg A.J."/>
            <person name="Griffiths-Jones S."/>
            <person name="Gross S."/>
            <person name="Guigo R."/>
            <person name="Gustafson E.A."/>
            <person name="Haerty W."/>
            <person name="Hahn M.W."/>
            <person name="Halligan D.L."/>
            <person name="Halpern A.L."/>
            <person name="Halter G.M."/>
            <person name="Han M.V."/>
            <person name="Heger A."/>
            <person name="Hillier L."/>
            <person name="Hinrichs A.S."/>
            <person name="Holmes I."/>
            <person name="Hoskins R.A."/>
            <person name="Hubisz M.J."/>
            <person name="Hultmark D."/>
            <person name="Huntley M.A."/>
            <person name="Jaffe D.B."/>
            <person name="Jagadeeshan S."/>
            <person name="Jeck W.R."/>
            <person name="Johnson J."/>
            <person name="Jones C.D."/>
            <person name="Jordan W.C."/>
            <person name="Karpen G.H."/>
            <person name="Kataoka E."/>
            <person name="Keightley P.D."/>
            <person name="Kheradpour P."/>
            <person name="Kirkness E.F."/>
            <person name="Koerich L.B."/>
            <person name="Kristiansen K."/>
            <person name="Kudrna D."/>
            <person name="Kulathinal R.J."/>
            <person name="Kumar S."/>
            <person name="Kwok R."/>
            <person name="Lander E."/>
            <person name="Langley C.H."/>
            <person name="Lapoint R."/>
            <person name="Lazzaro B.P."/>
            <person name="Lee S.J."/>
            <person name="Levesque L."/>
            <person name="Li R."/>
            <person name="Lin C.F."/>
            <person name="Lin M.F."/>
            <person name="Lindblad-Toh K."/>
            <person name="Llopart A."/>
            <person name="Long M."/>
            <person name="Low L."/>
            <person name="Lozovsky E."/>
            <person name="Lu J."/>
            <person name="Luo M."/>
            <person name="Machado C.A."/>
            <person name="Makalowski W."/>
            <person name="Marzo M."/>
            <person name="Matsuda M."/>
            <person name="Matzkin L."/>
            <person name="McAllister B."/>
            <person name="McBride C.S."/>
            <person name="McKernan B."/>
            <person name="McKernan K."/>
            <person name="Mendez-Lago M."/>
            <person name="Minx P."/>
            <person name="Mollenhauer M.U."/>
            <person name="Montooth K."/>
            <person name="Mount S.M."/>
            <person name="Mu X."/>
            <person name="Myers E."/>
            <person name="Negre B."/>
            <person name="Newfeld S."/>
            <person name="Nielsen R."/>
            <person name="Noor M.A."/>
            <person name="O'Grady P."/>
            <person name="Pachter L."/>
            <person name="Papaceit M."/>
            <person name="Parisi M.J."/>
            <person name="Parisi M."/>
            <person name="Parts L."/>
            <person name="Pedersen J.S."/>
            <person name="Pesole G."/>
            <person name="Phillippy A.M."/>
            <person name="Ponting C.P."/>
            <person name="Pop M."/>
            <person name="Porcelli D."/>
            <person name="Powell J.R."/>
            <person name="Prohaska S."/>
            <person name="Pruitt K."/>
            <person name="Puig M."/>
            <person name="Quesneville H."/>
            <person name="Ram K.R."/>
            <person name="Rand D."/>
            <person name="Rasmussen M.D."/>
            <person name="Reed L.K."/>
            <person name="Reenan R."/>
            <person name="Reily A."/>
            <person name="Remington K.A."/>
            <person name="Rieger T.T."/>
            <person name="Ritchie M.G."/>
            <person name="Robin C."/>
            <person name="Rogers Y.H."/>
            <person name="Rohde C."/>
            <person name="Rozas J."/>
            <person name="Rubenfield M.J."/>
            <person name="Ruiz A."/>
            <person name="Russo S."/>
            <person name="Salzberg S.L."/>
            <person name="Sanchez-Gracia A."/>
            <person name="Saranga D.J."/>
            <person name="Sato H."/>
            <person name="Schaeffer S.W."/>
            <person name="Schatz M.C."/>
            <person name="Schlenke T."/>
            <person name="Schwartz R."/>
            <person name="Segarra C."/>
            <person name="Singh R.S."/>
            <person name="Sirot L."/>
            <person name="Sirota M."/>
            <person name="Sisneros N.B."/>
            <person name="Smith C.D."/>
            <person name="Smith T.F."/>
            <person name="Spieth J."/>
            <person name="Stage D.E."/>
            <person name="Stark A."/>
            <person name="Stephan W."/>
            <person name="Strausberg R.L."/>
            <person name="Strempel S."/>
            <person name="Sturgill D."/>
            <person name="Sutton G."/>
            <person name="Sutton G.G."/>
            <person name="Tao W."/>
            <person name="Teichmann S."/>
            <person name="Tobari Y.N."/>
            <person name="Tomimura Y."/>
            <person name="Tsolas J.M."/>
            <person name="Valente V.L."/>
            <person name="Venter E."/>
            <person name="Venter J.C."/>
            <person name="Vicario S."/>
            <person name="Vieira F.G."/>
            <person name="Vilella A.J."/>
            <person name="Villasante A."/>
            <person name="Walenz B."/>
            <person name="Wang J."/>
            <person name="Wasserman M."/>
            <person name="Watts T."/>
            <person name="Wilson D."/>
            <person name="Wilson R.K."/>
            <person name="Wing R.A."/>
            <person name="Wolfner M.F."/>
            <person name="Wong A."/>
            <person name="Wong G.K."/>
            <person name="Wu C.I."/>
            <person name="Wu G."/>
            <person name="Yamamoto D."/>
            <person name="Yang H.P."/>
            <person name="Yang S.P."/>
            <person name="Yorke J.A."/>
            <person name="Yoshida K."/>
            <person name="Zdobnov E."/>
            <person name="Zhang P."/>
            <person name="Zhang Y."/>
            <person name="Zimin A.V."/>
            <person name="Baldwin J."/>
            <person name="Abdouelleil A."/>
            <person name="Abdulkadir J."/>
            <person name="Abebe A."/>
            <person name="Abera B."/>
            <person name="Abreu J."/>
            <person name="Acer S.C."/>
            <person name="Aftuck L."/>
            <person name="Alexander A."/>
            <person name="An P."/>
            <person name="Anderson E."/>
            <person name="Anderson S."/>
            <person name="Arachi H."/>
            <person name="Azer M."/>
            <person name="Bachantsang P."/>
            <person name="Barry A."/>
            <person name="Bayul T."/>
            <person name="Berlin A."/>
            <person name="Bessette D."/>
            <person name="Bloom T."/>
            <person name="Blye J."/>
            <person name="Boguslavskiy L."/>
            <person name="Bonnet C."/>
            <person name="Boukhgalter B."/>
            <person name="Bourzgui I."/>
            <person name="Brown A."/>
            <person name="Cahill P."/>
            <person name="Channer S."/>
            <person name="Cheshatsang Y."/>
            <person name="Chuda L."/>
            <person name="Citroen M."/>
            <person name="Collymore A."/>
            <person name="Cooke P."/>
            <person name="Costello M."/>
            <person name="D'Aco K."/>
            <person name="Daza R."/>
            <person name="De Haan G."/>
            <person name="DeGray S."/>
            <person name="DeMaso C."/>
            <person name="Dhargay N."/>
            <person name="Dooley K."/>
            <person name="Dooley E."/>
            <person name="Doricent M."/>
            <person name="Dorje P."/>
            <person name="Dorjee K."/>
            <person name="Dupes A."/>
            <person name="Elong R."/>
            <person name="Falk J."/>
            <person name="Farina A."/>
            <person name="Faro S."/>
            <person name="Ferguson D."/>
            <person name="Fisher S."/>
            <person name="Foley C.D."/>
            <person name="Franke A."/>
            <person name="Friedrich D."/>
            <person name="Gadbois L."/>
            <person name="Gearin G."/>
            <person name="Gearin C.R."/>
            <person name="Giannoukos G."/>
            <person name="Goode T."/>
            <person name="Graham J."/>
            <person name="Grandbois E."/>
            <person name="Grewal S."/>
            <person name="Gyaltsen K."/>
            <person name="Hafez N."/>
            <person name="Hagos B."/>
            <person name="Hall J."/>
            <person name="Henson C."/>
            <person name="Hollinger A."/>
            <person name="Honan T."/>
            <person name="Huard M.D."/>
            <person name="Hughes L."/>
            <person name="Hurhula B."/>
            <person name="Husby M.E."/>
            <person name="Kamat A."/>
            <person name="Kanga B."/>
            <person name="Kashin S."/>
            <person name="Khazanovich D."/>
            <person name="Kisner P."/>
            <person name="Lance K."/>
            <person name="Lara M."/>
            <person name="Lee W."/>
            <person name="Lennon N."/>
            <person name="Letendre F."/>
            <person name="LeVine R."/>
            <person name="Lipovsky A."/>
            <person name="Liu X."/>
            <person name="Liu J."/>
            <person name="Liu S."/>
            <person name="Lokyitsang T."/>
            <person name="Lokyitsang Y."/>
            <person name="Lubonja R."/>
            <person name="Lui A."/>
            <person name="MacDonald P."/>
            <person name="Magnisalis V."/>
            <person name="Maru K."/>
            <person name="Matthews C."/>
            <person name="McCusker W."/>
            <person name="McDonough S."/>
            <person name="Mehta T."/>
            <person name="Meldrim J."/>
            <person name="Meneus L."/>
            <person name="Mihai O."/>
            <person name="Mihalev A."/>
            <person name="Mihova T."/>
            <person name="Mittelman R."/>
            <person name="Mlenga V."/>
            <person name="Montmayeur A."/>
            <person name="Mulrain L."/>
            <person name="Navidi A."/>
            <person name="Naylor J."/>
            <person name="Negash T."/>
            <person name="Nguyen T."/>
            <person name="Nguyen N."/>
            <person name="Nicol R."/>
            <person name="Norbu C."/>
            <person name="Norbu N."/>
            <person name="Novod N."/>
            <person name="O'Neill B."/>
            <person name="Osman S."/>
            <person name="Markiewicz E."/>
            <person name="Oyono O.L."/>
            <person name="Patti C."/>
            <person name="Phunkhang P."/>
            <person name="Pierre F."/>
            <person name="Priest M."/>
            <person name="Raghuraman S."/>
            <person name="Rege F."/>
            <person name="Reyes R."/>
            <person name="Rise C."/>
            <person name="Rogov P."/>
            <person name="Ross K."/>
            <person name="Ryan E."/>
            <person name="Settipalli S."/>
            <person name="Shea T."/>
            <person name="Sherpa N."/>
            <person name="Shi L."/>
            <person name="Shih D."/>
            <person name="Sparrow T."/>
            <person name="Spaulding J."/>
            <person name="Stalker J."/>
            <person name="Stange-Thomann N."/>
            <person name="Stavropoulos S."/>
            <person name="Stone C."/>
            <person name="Strader C."/>
            <person name="Tesfaye S."/>
            <person name="Thomson T."/>
            <person name="Thoulutsang Y."/>
            <person name="Thoulutsang D."/>
            <person name="Topham K."/>
            <person name="Topping I."/>
            <person name="Tsamla T."/>
            <person name="Vassiliev H."/>
            <person name="Vo A."/>
            <person name="Wangchuk T."/>
            <person name="Wangdi T."/>
            <person name="Weiand M."/>
            <person name="Wilkinson J."/>
            <person name="Wilson A."/>
            <person name="Yadav S."/>
            <person name="Young G."/>
            <person name="Yu Q."/>
            <person name="Zembek L."/>
            <person name="Zhong D."/>
            <person name="Zimmer A."/>
            <person name="Zwirko Z."/>
            <person name="Jaffe D.B."/>
            <person name="Alvarez P."/>
            <person name="Brockman W."/>
            <person name="Butler J."/>
            <person name="Chin C."/>
            <person name="Gnerre S."/>
            <person name="Grabherr M."/>
            <person name="Kleber M."/>
            <person name="Mauceli E."/>
            <person name="MacCallum I."/>
        </authorList>
    </citation>
    <scope>NUCLEOTIDE SEQUENCE [LARGE SCALE GENOMIC DNA]</scope>
    <source>
        <strain evidence="6">Tai18E2 / Tucson 14021-0261.01</strain>
    </source>
</reference>
<evidence type="ECO:0008006" key="7">
    <source>
        <dbReference type="Google" id="ProtNLM"/>
    </source>
</evidence>
<evidence type="ECO:0000313" key="5">
    <source>
        <dbReference type="EMBL" id="EDX01343.1"/>
    </source>
</evidence>